<name>A0A2G6E9B5_9BACT</name>
<dbReference type="Pfam" id="PF01668">
    <property type="entry name" value="SmpB"/>
    <property type="match status" value="1"/>
</dbReference>
<feature type="region of interest" description="Disordered" evidence="4">
    <location>
        <begin position="126"/>
        <end position="152"/>
    </location>
</feature>
<dbReference type="InterPro" id="IPR023620">
    <property type="entry name" value="SmpB"/>
</dbReference>
<dbReference type="SUPFAM" id="SSF74982">
    <property type="entry name" value="Small protein B (SmpB)"/>
    <property type="match status" value="1"/>
</dbReference>
<feature type="compositionally biased region" description="Basic and acidic residues" evidence="4">
    <location>
        <begin position="135"/>
        <end position="145"/>
    </location>
</feature>
<comment type="caution">
    <text evidence="5">The sequence shown here is derived from an EMBL/GenBank/DDBJ whole genome shotgun (WGS) entry which is preliminary data.</text>
</comment>
<evidence type="ECO:0000256" key="3">
    <source>
        <dbReference type="HAMAP-Rule" id="MF_00023"/>
    </source>
</evidence>
<comment type="function">
    <text evidence="3">Required for rescue of stalled ribosomes mediated by trans-translation. Binds to transfer-messenger RNA (tmRNA), required for stable association of tmRNA with ribosomes. tmRNA and SmpB together mimic tRNA shape, replacing the anticodon stem-loop with SmpB. tmRNA is encoded by the ssrA gene; the 2 termini fold to resemble tRNA(Ala) and it encodes a 'tag peptide', a short internal open reading frame. During trans-translation Ala-aminoacylated tmRNA acts like a tRNA, entering the A-site of stalled ribosomes, displacing the stalled mRNA. The ribosome then switches to translate the ORF on the tmRNA; the nascent peptide is terminated with the 'tag peptide' encoded by the tmRNA and targeted for degradation. The ribosome is freed to recommence translation, which seems to be the essential function of trans-translation.</text>
</comment>
<dbReference type="GO" id="GO:0070929">
    <property type="term" value="P:trans-translation"/>
    <property type="evidence" value="ECO:0007669"/>
    <property type="project" value="UniProtKB-UniRule"/>
</dbReference>
<dbReference type="InterPro" id="IPR000037">
    <property type="entry name" value="SsrA-bd_prot"/>
</dbReference>
<dbReference type="GO" id="GO:0005829">
    <property type="term" value="C:cytosol"/>
    <property type="evidence" value="ECO:0007669"/>
    <property type="project" value="TreeGrafter"/>
</dbReference>
<gene>
    <name evidence="3" type="primary">smpB</name>
    <name evidence="5" type="ORF">CSB45_03760</name>
</gene>
<dbReference type="NCBIfam" id="NF003843">
    <property type="entry name" value="PRK05422.1"/>
    <property type="match status" value="1"/>
</dbReference>
<dbReference type="EMBL" id="PDPS01000022">
    <property type="protein sequence ID" value="PID58670.1"/>
    <property type="molecule type" value="Genomic_DNA"/>
</dbReference>
<evidence type="ECO:0000256" key="2">
    <source>
        <dbReference type="ARBA" id="ARBA00022884"/>
    </source>
</evidence>
<organism evidence="5 6">
    <name type="scientific">candidate division KSB3 bacterium</name>
    <dbReference type="NCBI Taxonomy" id="2044937"/>
    <lineage>
        <taxon>Bacteria</taxon>
        <taxon>candidate division KSB3</taxon>
    </lineage>
</organism>
<evidence type="ECO:0000313" key="5">
    <source>
        <dbReference type="EMBL" id="PID58670.1"/>
    </source>
</evidence>
<dbReference type="CDD" id="cd09294">
    <property type="entry name" value="SmpB"/>
    <property type="match status" value="1"/>
</dbReference>
<dbReference type="HAMAP" id="MF_00023">
    <property type="entry name" value="SmpB"/>
    <property type="match status" value="1"/>
</dbReference>
<keyword evidence="1 3" id="KW-0963">Cytoplasm</keyword>
<dbReference type="PROSITE" id="PS01317">
    <property type="entry name" value="SSRP"/>
    <property type="match status" value="1"/>
</dbReference>
<accession>A0A2G6E9B5</accession>
<protein>
    <recommendedName>
        <fullName evidence="3">SsrA-binding protein</fullName>
    </recommendedName>
    <alternativeName>
        <fullName evidence="3">Small protein B</fullName>
    </alternativeName>
</protein>
<reference evidence="5 6" key="1">
    <citation type="submission" date="2017-10" db="EMBL/GenBank/DDBJ databases">
        <title>Novel microbial diversity and functional potential in the marine mammal oral microbiome.</title>
        <authorList>
            <person name="Dudek N.K."/>
            <person name="Sun C.L."/>
            <person name="Burstein D."/>
            <person name="Kantor R.S."/>
            <person name="Aliaga Goltsman D.S."/>
            <person name="Bik E.M."/>
            <person name="Thomas B.C."/>
            <person name="Banfield J.F."/>
            <person name="Relman D.A."/>
        </authorList>
    </citation>
    <scope>NUCLEOTIDE SEQUENCE [LARGE SCALE GENOMIC DNA]</scope>
    <source>
        <strain evidence="5">DOLZORAL124_49_17</strain>
    </source>
</reference>
<evidence type="ECO:0000256" key="4">
    <source>
        <dbReference type="SAM" id="MobiDB-lite"/>
    </source>
</evidence>
<sequence length="152" mass="17608">MSGKKIICVNKKATHSYLIEDTYEAGLVLQGTEVKSLRNGRANLKESYAKIKGSEVFLHQCHISPYSHGNRQNHDPVRPRKLLLHKQEIRKLIGKVTERGYTLVPLRLYFSHGKAKLEFGLGKGKKLHDKRHSLKEKDAKREMQRAFKQRHQ</sequence>
<dbReference type="GO" id="GO:0070930">
    <property type="term" value="P:trans-translation-dependent protein tagging"/>
    <property type="evidence" value="ECO:0007669"/>
    <property type="project" value="TreeGrafter"/>
</dbReference>
<comment type="subcellular location">
    <subcellularLocation>
        <location evidence="3">Cytoplasm</location>
    </subcellularLocation>
    <text evidence="3">The tmRNA-SmpB complex associates with stalled 70S ribosomes.</text>
</comment>
<dbReference type="PANTHER" id="PTHR30308">
    <property type="entry name" value="TMRNA-BINDING COMPONENT OF TRANS-TRANSLATION TAGGING COMPLEX"/>
    <property type="match status" value="1"/>
</dbReference>
<evidence type="ECO:0000256" key="1">
    <source>
        <dbReference type="ARBA" id="ARBA00022490"/>
    </source>
</evidence>
<proteinExistence type="inferred from homology"/>
<evidence type="ECO:0000313" key="6">
    <source>
        <dbReference type="Proteomes" id="UP000229740"/>
    </source>
</evidence>
<dbReference type="AlphaFoldDB" id="A0A2G6E9B5"/>
<dbReference type="InterPro" id="IPR020081">
    <property type="entry name" value="SsrA-bd_prot_CS"/>
</dbReference>
<dbReference type="Gene3D" id="2.40.280.10">
    <property type="match status" value="1"/>
</dbReference>
<dbReference type="GO" id="GO:0003723">
    <property type="term" value="F:RNA binding"/>
    <property type="evidence" value="ECO:0007669"/>
    <property type="project" value="UniProtKB-UniRule"/>
</dbReference>
<comment type="similarity">
    <text evidence="3">Belongs to the SmpB family.</text>
</comment>
<dbReference type="NCBIfam" id="TIGR00086">
    <property type="entry name" value="smpB"/>
    <property type="match status" value="1"/>
</dbReference>
<dbReference type="Proteomes" id="UP000229740">
    <property type="component" value="Unassembled WGS sequence"/>
</dbReference>
<dbReference type="PANTHER" id="PTHR30308:SF2">
    <property type="entry name" value="SSRA-BINDING PROTEIN"/>
    <property type="match status" value="1"/>
</dbReference>
<keyword evidence="2 3" id="KW-0694">RNA-binding</keyword>